<keyword evidence="3" id="KW-1185">Reference proteome</keyword>
<organism evidence="2 3">
    <name type="scientific">Ornithinicoccus hortensis</name>
    <dbReference type="NCBI Taxonomy" id="82346"/>
    <lineage>
        <taxon>Bacteria</taxon>
        <taxon>Bacillati</taxon>
        <taxon>Actinomycetota</taxon>
        <taxon>Actinomycetes</taxon>
        <taxon>Micrococcales</taxon>
        <taxon>Intrasporangiaceae</taxon>
        <taxon>Ornithinicoccus</taxon>
    </lineage>
</organism>
<name>A0A542YST5_9MICO</name>
<dbReference type="InterPro" id="IPR052721">
    <property type="entry name" value="ET_Amicyanin"/>
</dbReference>
<dbReference type="PROSITE" id="PS51257">
    <property type="entry name" value="PROKAR_LIPOPROTEIN"/>
    <property type="match status" value="1"/>
</dbReference>
<dbReference type="SUPFAM" id="SSF49503">
    <property type="entry name" value="Cupredoxins"/>
    <property type="match status" value="1"/>
</dbReference>
<dbReference type="AlphaFoldDB" id="A0A542YST5"/>
<comment type="caution">
    <text evidence="2">The sequence shown here is derived from an EMBL/GenBank/DDBJ whole genome shotgun (WGS) entry which is preliminary data.</text>
</comment>
<dbReference type="OrthoDB" id="574459at2"/>
<evidence type="ECO:0000313" key="2">
    <source>
        <dbReference type="EMBL" id="TQL51159.1"/>
    </source>
</evidence>
<evidence type="ECO:0000313" key="3">
    <source>
        <dbReference type="Proteomes" id="UP000319516"/>
    </source>
</evidence>
<dbReference type="Gene3D" id="2.60.40.420">
    <property type="entry name" value="Cupredoxins - blue copper proteins"/>
    <property type="match status" value="1"/>
</dbReference>
<dbReference type="PANTHER" id="PTHR36507">
    <property type="entry name" value="BLL1555 PROTEIN"/>
    <property type="match status" value="1"/>
</dbReference>
<accession>A0A542YST5</accession>
<dbReference type="InterPro" id="IPR028096">
    <property type="entry name" value="EfeO_Cupredoxin"/>
</dbReference>
<dbReference type="PANTHER" id="PTHR36507:SF1">
    <property type="entry name" value="BLL1555 PROTEIN"/>
    <property type="match status" value="1"/>
</dbReference>
<reference evidence="2 3" key="1">
    <citation type="submission" date="2019-06" db="EMBL/GenBank/DDBJ databases">
        <title>Sequencing the genomes of 1000 actinobacteria strains.</title>
        <authorList>
            <person name="Klenk H.-P."/>
        </authorList>
    </citation>
    <scope>NUCLEOTIDE SEQUENCE [LARGE SCALE GENOMIC DNA]</scope>
    <source>
        <strain evidence="2 3">DSM 12335</strain>
    </source>
</reference>
<dbReference type="InterPro" id="IPR008972">
    <property type="entry name" value="Cupredoxin"/>
</dbReference>
<evidence type="ECO:0000259" key="1">
    <source>
        <dbReference type="Pfam" id="PF13473"/>
    </source>
</evidence>
<gene>
    <name evidence="2" type="ORF">FB467_2297</name>
</gene>
<dbReference type="Pfam" id="PF13473">
    <property type="entry name" value="Cupredoxin_1"/>
    <property type="match status" value="1"/>
</dbReference>
<sequence>MSTLRLSVSLTLAAALLTGCGGGDDAGTDPAGGSDSDVVITIVDFDYDIAGPVEPGSEVTVVNQDEVGHTVTSDEEGLFDVTVAPGQEVSFTAPDEAGEYPFFCIPHPDMVATLVVE</sequence>
<dbReference type="RefSeq" id="WP_141785197.1">
    <property type="nucleotide sequence ID" value="NZ_BAAAIK010000007.1"/>
</dbReference>
<dbReference type="Proteomes" id="UP000319516">
    <property type="component" value="Unassembled WGS sequence"/>
</dbReference>
<proteinExistence type="predicted"/>
<dbReference type="EMBL" id="VFOP01000001">
    <property type="protein sequence ID" value="TQL51159.1"/>
    <property type="molecule type" value="Genomic_DNA"/>
</dbReference>
<feature type="domain" description="EfeO-type cupredoxin-like" evidence="1">
    <location>
        <begin position="39"/>
        <end position="116"/>
    </location>
</feature>
<protein>
    <submittedName>
        <fullName evidence="2">Plastocyanin</fullName>
    </submittedName>
</protein>